<dbReference type="Gene3D" id="3.30.300.30">
    <property type="match status" value="2"/>
</dbReference>
<keyword evidence="1" id="KW-0596">Phosphopantetheine</keyword>
<dbReference type="PROSITE" id="PS50075">
    <property type="entry name" value="CARRIER"/>
    <property type="match status" value="2"/>
</dbReference>
<dbReference type="CDD" id="cd05930">
    <property type="entry name" value="A_NRPS"/>
    <property type="match status" value="1"/>
</dbReference>
<reference evidence="4" key="2">
    <citation type="submission" date="2019-06" db="EMBL/GenBank/DDBJ databases">
        <title>Genomics analysis of Aphanomyces spp. identifies a new class of oomycete effector associated with host adaptation.</title>
        <authorList>
            <person name="Gaulin E."/>
        </authorList>
    </citation>
    <scope>NUCLEOTIDE SEQUENCE</scope>
    <source>
        <strain evidence="4">CBS 578.67</strain>
    </source>
</reference>
<dbReference type="InterPro" id="IPR045851">
    <property type="entry name" value="AMP-bd_C_sf"/>
</dbReference>
<dbReference type="InterPro" id="IPR001242">
    <property type="entry name" value="Condensation_dom"/>
</dbReference>
<feature type="domain" description="Carrier" evidence="3">
    <location>
        <begin position="1245"/>
        <end position="1321"/>
    </location>
</feature>
<dbReference type="FunFam" id="3.40.50.980:FF:000001">
    <property type="entry name" value="Non-ribosomal peptide synthetase"/>
    <property type="match status" value="1"/>
</dbReference>
<dbReference type="Pfam" id="PF13193">
    <property type="entry name" value="AMP-binding_C"/>
    <property type="match status" value="1"/>
</dbReference>
<dbReference type="Pfam" id="PF00501">
    <property type="entry name" value="AMP-binding"/>
    <property type="match status" value="2"/>
</dbReference>
<dbReference type="InterPro" id="IPR020845">
    <property type="entry name" value="AMP-binding_CS"/>
</dbReference>
<dbReference type="PANTHER" id="PTHR45527:SF1">
    <property type="entry name" value="FATTY ACID SYNTHASE"/>
    <property type="match status" value="1"/>
</dbReference>
<dbReference type="CDD" id="cd19542">
    <property type="entry name" value="CT_NRPS-like"/>
    <property type="match status" value="1"/>
</dbReference>
<dbReference type="Gene3D" id="3.40.50.12780">
    <property type="entry name" value="N-terminal domain of ligase-like"/>
    <property type="match status" value="2"/>
</dbReference>
<gene>
    <name evidence="5" type="primary">Aste57867_16980</name>
    <name evidence="4" type="ORF">As57867_016922</name>
    <name evidence="5" type="ORF">ASTE57867_16980</name>
</gene>
<organism evidence="5 6">
    <name type="scientific">Aphanomyces stellatus</name>
    <dbReference type="NCBI Taxonomy" id="120398"/>
    <lineage>
        <taxon>Eukaryota</taxon>
        <taxon>Sar</taxon>
        <taxon>Stramenopiles</taxon>
        <taxon>Oomycota</taxon>
        <taxon>Saprolegniomycetes</taxon>
        <taxon>Saprolegniales</taxon>
        <taxon>Verrucalvaceae</taxon>
        <taxon>Aphanomyces</taxon>
    </lineage>
</organism>
<dbReference type="EMBL" id="CAADRA010006031">
    <property type="protein sequence ID" value="VFT93742.1"/>
    <property type="molecule type" value="Genomic_DNA"/>
</dbReference>
<evidence type="ECO:0000313" key="4">
    <source>
        <dbReference type="EMBL" id="KAF0691871.1"/>
    </source>
</evidence>
<dbReference type="Gene3D" id="3.30.559.10">
    <property type="entry name" value="Chloramphenicol acetyltransferase-like domain"/>
    <property type="match status" value="2"/>
</dbReference>
<dbReference type="Gene3D" id="3.30.559.30">
    <property type="entry name" value="Nonribosomal peptide synthetase, condensation domain"/>
    <property type="match status" value="2"/>
</dbReference>
<dbReference type="EMBL" id="VJMH01006010">
    <property type="protein sequence ID" value="KAF0691871.1"/>
    <property type="molecule type" value="Genomic_DNA"/>
</dbReference>
<evidence type="ECO:0000313" key="6">
    <source>
        <dbReference type="Proteomes" id="UP000332933"/>
    </source>
</evidence>
<dbReference type="InterPro" id="IPR000873">
    <property type="entry name" value="AMP-dep_synth/lig_dom"/>
</dbReference>
<dbReference type="PANTHER" id="PTHR45527">
    <property type="entry name" value="NONRIBOSOMAL PEPTIDE SYNTHETASE"/>
    <property type="match status" value="1"/>
</dbReference>
<feature type="domain" description="Carrier" evidence="3">
    <location>
        <begin position="219"/>
        <end position="295"/>
    </location>
</feature>
<dbReference type="Gene3D" id="1.10.1200.10">
    <property type="entry name" value="ACP-like"/>
    <property type="match status" value="2"/>
</dbReference>
<dbReference type="SUPFAM" id="SSF52777">
    <property type="entry name" value="CoA-dependent acyltransferases"/>
    <property type="match status" value="4"/>
</dbReference>
<protein>
    <submittedName>
        <fullName evidence="5">Aste57867_16980 protein</fullName>
    </submittedName>
</protein>
<dbReference type="InterPro" id="IPR025110">
    <property type="entry name" value="AMP-bd_C"/>
</dbReference>
<dbReference type="GO" id="GO:0005737">
    <property type="term" value="C:cytoplasm"/>
    <property type="evidence" value="ECO:0007669"/>
    <property type="project" value="TreeGrafter"/>
</dbReference>
<dbReference type="GO" id="GO:0043041">
    <property type="term" value="P:amino acid activation for nonribosomal peptide biosynthetic process"/>
    <property type="evidence" value="ECO:0007669"/>
    <property type="project" value="TreeGrafter"/>
</dbReference>
<dbReference type="Pfam" id="PF00668">
    <property type="entry name" value="Condensation"/>
    <property type="match status" value="2"/>
</dbReference>
<dbReference type="InterPro" id="IPR036736">
    <property type="entry name" value="ACP-like_sf"/>
</dbReference>
<evidence type="ECO:0000313" key="5">
    <source>
        <dbReference type="EMBL" id="VFT93742.1"/>
    </source>
</evidence>
<sequence>MKDLWAPVVQLTNCCGPSETTIISHSSLQQVDVNVNVGRPIPNMNCYVLDDKFRPVPIGVVGELFVGGIGVSPGYVNLPDETASKFISDPFSTAYGPMYRSGDFGRILPSGDFEIRGRRDNQVKLRGYRIELDEVAGAIMQHPQVITASALVKDKTKLVGYFSPANINKEELQEFVSARLPIYMVPSVWVGLEVMPQNSNGKIDKKALDALDLEIDFDPLVTKSEKRMASVWAHVMDVDISEIGRCTSFFAVGGDSMTAIKVVAACNAVGLTITTAQLLKFHVLWRAASIVSVPTPDAWPSITLSEEVLGFIRDEWAVRLNLENFVVYPATPLQAGMIYATMKRKHAYIMQVPLLLDPGFDSKSLFEAFRAVVEQHEILRTTFVTTATGIYQIIRNDTVDFFFHNTNESTIEAFLDLDRARGFEIGDKYFVRLTLVNVETDRYAVLSIHHALYDGWTLSMLTNDLVGSLQGKSLMARPSFRGVVDYIDAQNKATTEDFWRSYLSGYVSHPIASTGLTTEDSRPHEPLEMCTQVSLAEIKAAAQRFGVTPAEFNKVAWAVTLQKYTRQSDVVFGQVMANRDIPVKDADGIMGPLINTVPFRMKFDESLPVKSVFDNVEANRANLMTHSYTGLTDIKRWSGAEGELFDTLFVYQQLPDMPQIERGCGMQVRQVKEPPFSDDYTIELTLVPTDTAIRCQALFCPTKLCLEQTRWILVEFDYALVQLCKLSKQAVEVNLLFDLSPLQTQFIQSAWSGPCLPLPYELLHHAFEENVKRHPDVRAVEYEGIGLTYSELNTMSTSLAITLVNMGIGVGCRVGVIMNRCLEFPIGLLAVLKAGASMMPLDASFPSDRLAFMLRDASVSTIVTTAQNVKSLTSMGIAKNIICCDSGNLLLYSHLNKPTLSSHELTATSESEAYIVYTSGSTGKPKGVRVLHGGAVNLCVFPFQQRAYCVGMRVMQNLALGFDWCQEEIWKTLSNGATLVLRSNDVLITLPIVDVVACTPTALSHFGHPSQYPNLKFVEVGGESLPISLQNLWAPHVCLTNTYGPSECSSTTHSVQLCLNGKLTIGKPMVNIRSYILDDSCKCVPFGVVGEIFLSGICLSPGYINLHDETGKKFIDDPYSEGKMYRTGDLGRLLPNGNIDVLGRHDSQVKLKGYRIELDEVAGAIMQHPQVVTAAAIVKDKTHLVGYFTPANVNTEELIDVVASHLPVYMVPAVWVGLDVMPQNANGKIDKKALEAMDIVVDTEALVSESERQMARVWSHVLGVDECAIGRQSSFFALGGDSMTAIKVVAACNAEGLRITTAELMKSHVLWRSASVVSTSSVDVWPFISLSEDVLDSIQAEWALRLNLNSYIAYPVTPLQAGMVYATVNNREKYAMQVPLILESTFDTEMLSVAFQSVVEYHDTLRTTFVTSTSGIYQIIRNDTLGFAVERTSAPSIESFLALDLARGFEIGDLYFVRMTFVLVGDERYAVLTIHHALYDGWTLSMLTSDILDVLEGRPLTPRPSFRGVVDYIEAQDISTTEGYWRSYLSGFVPCPIVSTGHIEETTRPYQPLELEAQVSLAEIKAAAQRVGVTPAEFSKVAWAITLQKYTRQNDVVFGEVVANRDIPVKDADSILGPLINTVPCRVKFDETLPIQSIFDDIEANRASTKTHSYTGLTNIKRWSGVEGDLFETLFVYQQLPDIPQIQQGRGLQVYDVPATPFSNEYLFELIMVPTESTSPDGCWWNLIMHFFNCATWPSNKTLA</sequence>
<dbReference type="Proteomes" id="UP000332933">
    <property type="component" value="Unassembled WGS sequence"/>
</dbReference>
<evidence type="ECO:0000256" key="2">
    <source>
        <dbReference type="ARBA" id="ARBA00022553"/>
    </source>
</evidence>
<dbReference type="SUPFAM" id="SSF56801">
    <property type="entry name" value="Acetyl-CoA synthetase-like"/>
    <property type="match status" value="2"/>
</dbReference>
<dbReference type="InterPro" id="IPR023213">
    <property type="entry name" value="CAT-like_dom_sf"/>
</dbReference>
<dbReference type="InterPro" id="IPR009081">
    <property type="entry name" value="PP-bd_ACP"/>
</dbReference>
<dbReference type="SUPFAM" id="SSF47336">
    <property type="entry name" value="ACP-like"/>
    <property type="match status" value="2"/>
</dbReference>
<proteinExistence type="predicted"/>
<dbReference type="PROSITE" id="PS00455">
    <property type="entry name" value="AMP_BINDING"/>
    <property type="match status" value="1"/>
</dbReference>
<dbReference type="InterPro" id="IPR042099">
    <property type="entry name" value="ANL_N_sf"/>
</dbReference>
<dbReference type="GO" id="GO:0003824">
    <property type="term" value="F:catalytic activity"/>
    <property type="evidence" value="ECO:0007669"/>
    <property type="project" value="InterPro"/>
</dbReference>
<dbReference type="OrthoDB" id="78868at2759"/>
<dbReference type="Pfam" id="PF00550">
    <property type="entry name" value="PP-binding"/>
    <property type="match status" value="2"/>
</dbReference>
<keyword evidence="2" id="KW-0597">Phosphoprotein</keyword>
<evidence type="ECO:0000259" key="3">
    <source>
        <dbReference type="PROSITE" id="PS50075"/>
    </source>
</evidence>
<reference evidence="5 6" key="1">
    <citation type="submission" date="2019-03" db="EMBL/GenBank/DDBJ databases">
        <authorList>
            <person name="Gaulin E."/>
            <person name="Dumas B."/>
        </authorList>
    </citation>
    <scope>NUCLEOTIDE SEQUENCE [LARGE SCALE GENOMIC DNA]</scope>
    <source>
        <strain evidence="5">CBS 568.67</strain>
    </source>
</reference>
<accession>A0A485L7G6</accession>
<evidence type="ECO:0000256" key="1">
    <source>
        <dbReference type="ARBA" id="ARBA00022450"/>
    </source>
</evidence>
<dbReference type="GO" id="GO:0031177">
    <property type="term" value="F:phosphopantetheine binding"/>
    <property type="evidence" value="ECO:0007669"/>
    <property type="project" value="TreeGrafter"/>
</dbReference>
<dbReference type="GO" id="GO:0044550">
    <property type="term" value="P:secondary metabolite biosynthetic process"/>
    <property type="evidence" value="ECO:0007669"/>
    <property type="project" value="TreeGrafter"/>
</dbReference>
<keyword evidence="6" id="KW-1185">Reference proteome</keyword>
<name>A0A485L7G6_9STRA</name>